<gene>
    <name evidence="1" type="ORF">SIN_0580</name>
</gene>
<reference evidence="1" key="1">
    <citation type="submission" date="2010-09" db="EMBL/GenBank/DDBJ databases">
        <authorList>
            <person name="Daugherty S.C."/>
            <person name="Kilian M."/>
            <person name="Tettelin H."/>
        </authorList>
    </citation>
    <scope>NUCLEOTIDE SEQUENCE [LARGE SCALE GENOMIC DNA]</scope>
    <source>
        <strain evidence="1">SK1302</strain>
    </source>
</reference>
<dbReference type="EMBL" id="AEDY01000029">
    <property type="protein sequence ID" value="EFO54778.1"/>
    <property type="molecule type" value="Genomic_DNA"/>
</dbReference>
<organism evidence="1">
    <name type="scientific">Streptococcus infantis SK1302</name>
    <dbReference type="NCBI Taxonomy" id="871237"/>
    <lineage>
        <taxon>Bacteria</taxon>
        <taxon>Bacillati</taxon>
        <taxon>Bacillota</taxon>
        <taxon>Bacilli</taxon>
        <taxon>Lactobacillales</taxon>
        <taxon>Streptococcaceae</taxon>
        <taxon>Streptococcus</taxon>
    </lineage>
</organism>
<accession>A0ABN0B6I7</accession>
<protein>
    <submittedName>
        <fullName evidence="1">Uncharacterized protein</fullName>
    </submittedName>
</protein>
<proteinExistence type="predicted"/>
<name>A0ABN0B6I7_9STRE</name>
<evidence type="ECO:0000313" key="1">
    <source>
        <dbReference type="EMBL" id="EFO54778.1"/>
    </source>
</evidence>
<sequence length="43" mass="5238">MLDFIAFIAKMNRKKERTKSPYLKAFQIKFRYGGSYFEKLPQF</sequence>
<comment type="caution">
    <text evidence="1">The sequence shown here is derived from an EMBL/GenBank/DDBJ whole genome shotgun (WGS) entry which is preliminary data.</text>
</comment>